<dbReference type="OrthoDB" id="5297354at2"/>
<dbReference type="RefSeq" id="WP_078922513.1">
    <property type="nucleotide sequence ID" value="NZ_FUYB01000008.1"/>
</dbReference>
<gene>
    <name evidence="1" type="primary">ubiK</name>
    <name evidence="2" type="ORF">SAMN02745130_02051</name>
</gene>
<dbReference type="UniPathway" id="UPA00232"/>
<keyword evidence="3" id="KW-1185">Reference proteome</keyword>
<accession>A0A1T4WQQ1</accession>
<dbReference type="Pfam" id="PF04380">
    <property type="entry name" value="BMFP"/>
    <property type="match status" value="1"/>
</dbReference>
<reference evidence="2 3" key="1">
    <citation type="submission" date="2017-02" db="EMBL/GenBank/DDBJ databases">
        <authorList>
            <person name="Peterson S.W."/>
        </authorList>
    </citation>
    <scope>NUCLEOTIDE SEQUENCE [LARGE SCALE GENOMIC DNA]</scope>
    <source>
        <strain evidence="2 3">ATCC 49788</strain>
    </source>
</reference>
<dbReference type="HAMAP" id="MF_02216">
    <property type="entry name" value="UbiK"/>
    <property type="match status" value="1"/>
</dbReference>
<sequence>MTSPLDDMMKKFSELMPEPLRNMQDDLEKNMRSMMETGLQKMNLVTREEFDIQTAVLQRTREKLEALEARLSEWENKQASATEPTPSADAN</sequence>
<comment type="subcellular location">
    <subcellularLocation>
        <location evidence="1">Cytoplasm</location>
    </subcellularLocation>
</comment>
<evidence type="ECO:0000256" key="1">
    <source>
        <dbReference type="HAMAP-Rule" id="MF_02216"/>
    </source>
</evidence>
<evidence type="ECO:0000313" key="3">
    <source>
        <dbReference type="Proteomes" id="UP000190460"/>
    </source>
</evidence>
<dbReference type="GO" id="GO:0006744">
    <property type="term" value="P:ubiquinone biosynthetic process"/>
    <property type="evidence" value="ECO:0007669"/>
    <property type="project" value="UniProtKB-UniRule"/>
</dbReference>
<comment type="pathway">
    <text evidence="1">Cofactor biosynthesis; ubiquinone biosynthesis.</text>
</comment>
<dbReference type="Proteomes" id="UP000190460">
    <property type="component" value="Unassembled WGS sequence"/>
</dbReference>
<keyword evidence="1" id="KW-0175">Coiled coil</keyword>
<organism evidence="2 3">
    <name type="scientific">Thiothrix eikelboomii</name>
    <dbReference type="NCBI Taxonomy" id="92487"/>
    <lineage>
        <taxon>Bacteria</taxon>
        <taxon>Pseudomonadati</taxon>
        <taxon>Pseudomonadota</taxon>
        <taxon>Gammaproteobacteria</taxon>
        <taxon>Thiotrichales</taxon>
        <taxon>Thiotrichaceae</taxon>
        <taxon>Thiothrix</taxon>
    </lineage>
</organism>
<evidence type="ECO:0000313" key="2">
    <source>
        <dbReference type="EMBL" id="SKA79684.1"/>
    </source>
</evidence>
<keyword evidence="1" id="KW-0831">Ubiquinone biosynthesis</keyword>
<proteinExistence type="inferred from homology"/>
<dbReference type="EMBL" id="FUYB01000008">
    <property type="protein sequence ID" value="SKA79684.1"/>
    <property type="molecule type" value="Genomic_DNA"/>
</dbReference>
<dbReference type="PANTHER" id="PTHR38040">
    <property type="entry name" value="UBIQUINONE BIOSYNTHESIS ACCESSORY FACTOR UBIK"/>
    <property type="match status" value="1"/>
</dbReference>
<dbReference type="InterPro" id="IPR007475">
    <property type="entry name" value="UbiK"/>
</dbReference>
<dbReference type="AlphaFoldDB" id="A0A1T4WQQ1"/>
<dbReference type="STRING" id="92487.SAMN02745130_02051"/>
<feature type="coiled-coil region" evidence="1">
    <location>
        <begin position="50"/>
        <end position="77"/>
    </location>
</feature>
<dbReference type="PANTHER" id="PTHR38040:SF1">
    <property type="entry name" value="UBIQUINONE BIOSYNTHESIS ACCESSORY FACTOR UBIK"/>
    <property type="match status" value="1"/>
</dbReference>
<comment type="similarity">
    <text evidence="1">Belongs to the UbiK family.</text>
</comment>
<comment type="function">
    <text evidence="1">Required for efficient ubiquinone (coenzyme Q) biosynthesis. UbiK is probably an accessory factor of Ubi enzymes and facilitates ubiquinone biosynthesis by acting as an assembly factor, a targeting factor, or both.</text>
</comment>
<dbReference type="GO" id="GO:0005829">
    <property type="term" value="C:cytosol"/>
    <property type="evidence" value="ECO:0007669"/>
    <property type="project" value="TreeGrafter"/>
</dbReference>
<name>A0A1T4WQQ1_9GAMM</name>
<keyword evidence="1" id="KW-0963">Cytoplasm</keyword>
<protein>
    <recommendedName>
        <fullName evidence="1">Ubiquinone biosynthesis accessory factor UbiK</fullName>
    </recommendedName>
</protein>